<evidence type="ECO:0000256" key="3">
    <source>
        <dbReference type="ARBA" id="ARBA00021529"/>
    </source>
</evidence>
<evidence type="ECO:0000256" key="1">
    <source>
        <dbReference type="ARBA" id="ARBA00004123"/>
    </source>
</evidence>
<dbReference type="GeneID" id="66114689"/>
<comment type="subcellular location">
    <subcellularLocation>
        <location evidence="1">Nucleus</location>
    </subcellularLocation>
</comment>
<dbReference type="PANTHER" id="PTHR22940">
    <property type="entry name" value="TIMEOUT/TIMELESS-2"/>
    <property type="match status" value="1"/>
</dbReference>
<dbReference type="Proteomes" id="UP000790833">
    <property type="component" value="Unassembled WGS sequence"/>
</dbReference>
<keyword evidence="4" id="KW-0227">DNA damage</keyword>
<dbReference type="GO" id="GO:0000076">
    <property type="term" value="P:DNA replication checkpoint signaling"/>
    <property type="evidence" value="ECO:0007669"/>
    <property type="project" value="TreeGrafter"/>
</dbReference>
<keyword evidence="8" id="KW-0469">Meiosis</keyword>
<keyword evidence="7" id="KW-0539">Nucleus</keyword>
<evidence type="ECO:0000256" key="2">
    <source>
        <dbReference type="ARBA" id="ARBA00008174"/>
    </source>
</evidence>
<protein>
    <recommendedName>
        <fullName evidence="3">Topoisomerase 1-associated factor 1</fullName>
    </recommendedName>
</protein>
<evidence type="ECO:0000313" key="12">
    <source>
        <dbReference type="EMBL" id="KAG7192858.1"/>
    </source>
</evidence>
<evidence type="ECO:0000256" key="9">
    <source>
        <dbReference type="ARBA" id="ARBA00023306"/>
    </source>
</evidence>
<feature type="compositionally biased region" description="Basic and acidic residues" evidence="10">
    <location>
        <begin position="997"/>
        <end position="1011"/>
    </location>
</feature>
<evidence type="ECO:0000313" key="13">
    <source>
        <dbReference type="Proteomes" id="UP000790833"/>
    </source>
</evidence>
<name>A0A9P7V877_9ASCO</name>
<dbReference type="OrthoDB" id="310853at2759"/>
<feature type="domain" description="Timeless N-terminal" evidence="11">
    <location>
        <begin position="104"/>
        <end position="413"/>
    </location>
</feature>
<feature type="compositionally biased region" description="Basic and acidic residues" evidence="10">
    <location>
        <begin position="30"/>
        <end position="40"/>
    </location>
</feature>
<organism evidence="12 13">
    <name type="scientific">Scheffersomyces spartinae</name>
    <dbReference type="NCBI Taxonomy" id="45513"/>
    <lineage>
        <taxon>Eukaryota</taxon>
        <taxon>Fungi</taxon>
        <taxon>Dikarya</taxon>
        <taxon>Ascomycota</taxon>
        <taxon>Saccharomycotina</taxon>
        <taxon>Pichiomycetes</taxon>
        <taxon>Debaryomycetaceae</taxon>
        <taxon>Scheffersomyces</taxon>
    </lineage>
</organism>
<keyword evidence="9" id="KW-0131">Cell cycle</keyword>
<evidence type="ECO:0000256" key="8">
    <source>
        <dbReference type="ARBA" id="ARBA00023254"/>
    </source>
</evidence>
<keyword evidence="5" id="KW-0236">DNA replication inhibitor</keyword>
<comment type="caution">
    <text evidence="12">The sequence shown here is derived from an EMBL/GenBank/DDBJ whole genome shotgun (WGS) entry which is preliminary data.</text>
</comment>
<dbReference type="InterPro" id="IPR006906">
    <property type="entry name" value="Timeless_N"/>
</dbReference>
<dbReference type="GO" id="GO:0031298">
    <property type="term" value="C:replication fork protection complex"/>
    <property type="evidence" value="ECO:0007669"/>
    <property type="project" value="TreeGrafter"/>
</dbReference>
<comment type="similarity">
    <text evidence="2">Belongs to the timeless family.</text>
</comment>
<sequence length="1157" mass="132331">MADSEGYSHYEEFDDFIVDDGKYASGDVGSRPRQESKEGQDTEEDEQHEEHLDARLMDFHASHNASRPNPITVSPEQQLIKAHISVLVTALGGPDHTSTETPPPYKLGLDALACLKDIKRWIRAVDEAKHAYDVALACHESKLMVDLVSITSQWERQAATKTVRSPKQMERIIIACLELMVLLTWPLVYDNDLSPLQKLQFSAMKKAQLADKKLILQYGMGLTLKAMIRLVLPIMSKDRFDRDNKDNALVRLVLFLIRNILFIQPGHSSLGTKNDNRTVLDDLLPENVSLEEISMNTVIPTFKKNKVFLFLLTMTTALGSDFNKQMFGPISLECIYLLTRGIRPSDLIRKQVGVPKSKPTRVDASELDPKVVPSSSSTALMELKDLLNAESKKKQIQSQFLSTRHGRFGSLVSLRNDQNVTSMVISGQEALYSSAAALDRLDKAKSWKIPSRVKYDSDDYVSGTITYVNVTSSALLQLFVDDLLAAGCINNLIYSVASVLSSLLETTLPYDRAVYFLTQSWFLKYKRDRNSLPDDQLLILFSDSKGFGSIGSVLGDLNFRLMVQYFQDACSSRDWNSIHVFLVCFNEFLLVAHTLFNQKTPATEQTLFTEEEDDDSSAEVEKEMAEVIVRKLFASSIFLDDLARIPETAAKHSPSYLRKTMEVVDVIFKTFESFSNQDVQIYIKSVKKHKLAAHSEFDGEFDEELDEIEASRKAIRNRKLDFVVFQRKFFRKTTISSYISFLSLYEDLSVEEIKMALTFFHRLFVVHRDYISLIRLDFMYLLKKLSNYLPKKSSIKSQVDDFIYYFMKKFKGIFQRFPVPIELLFPEIYVYSHYLNTGEIPDSSPPPEKATSRYFADDTLSMDFKLKVLANALYDEGKERQVNWLITEFKRIVEQTGEAGESKINVKSKFAKDWLYSNSTLRLLLTELGFNIAQTYEDSEDAYSCVNVQELLSKVDLFVSHWTVVPGVFEEDKEAHDYFEVDRATSNDAGYSSTYAERSERNQRTERPDKLRKLRRTAPLTDDSILSDSHQHRPTKEFQSAEFINDTDDESDEERDQQFFDREEKLRNALSNFNTGSIEAFRDMWKSLLLGSTVISEAQTADILDSNNKILESLGSQNHTIVDTDIEPQPGDEPPVLESHFQHKKRKRIVLDDEDDE</sequence>
<feature type="region of interest" description="Disordered" evidence="10">
    <location>
        <begin position="990"/>
        <end position="1057"/>
    </location>
</feature>
<dbReference type="GO" id="GO:0051321">
    <property type="term" value="P:meiotic cell cycle"/>
    <property type="evidence" value="ECO:0007669"/>
    <property type="project" value="UniProtKB-KW"/>
</dbReference>
<evidence type="ECO:0000256" key="5">
    <source>
        <dbReference type="ARBA" id="ARBA00022880"/>
    </source>
</evidence>
<dbReference type="EMBL" id="JAHMUF010000015">
    <property type="protein sequence ID" value="KAG7192858.1"/>
    <property type="molecule type" value="Genomic_DNA"/>
</dbReference>
<evidence type="ECO:0000256" key="10">
    <source>
        <dbReference type="SAM" id="MobiDB-lite"/>
    </source>
</evidence>
<feature type="region of interest" description="Disordered" evidence="10">
    <location>
        <begin position="1125"/>
        <end position="1157"/>
    </location>
</feature>
<gene>
    <name evidence="12" type="primary">TOF1</name>
    <name evidence="12" type="ORF">KQ657_001315</name>
</gene>
<dbReference type="PANTHER" id="PTHR22940:SF4">
    <property type="entry name" value="PROTEIN TIMELESS HOMOLOG"/>
    <property type="match status" value="1"/>
</dbReference>
<dbReference type="GO" id="GO:0003677">
    <property type="term" value="F:DNA binding"/>
    <property type="evidence" value="ECO:0007669"/>
    <property type="project" value="TreeGrafter"/>
</dbReference>
<feature type="compositionally biased region" description="Acidic residues" evidence="10">
    <location>
        <begin position="1045"/>
        <end position="1055"/>
    </location>
</feature>
<evidence type="ECO:0000256" key="4">
    <source>
        <dbReference type="ARBA" id="ARBA00022763"/>
    </source>
</evidence>
<proteinExistence type="inferred from homology"/>
<dbReference type="GO" id="GO:0043111">
    <property type="term" value="P:replication fork arrest"/>
    <property type="evidence" value="ECO:0007669"/>
    <property type="project" value="TreeGrafter"/>
</dbReference>
<feature type="region of interest" description="Disordered" evidence="10">
    <location>
        <begin position="20"/>
        <end position="49"/>
    </location>
</feature>
<dbReference type="GO" id="GO:0006281">
    <property type="term" value="P:DNA repair"/>
    <property type="evidence" value="ECO:0007669"/>
    <property type="project" value="UniProtKB-KW"/>
</dbReference>
<keyword evidence="6" id="KW-0234">DNA repair</keyword>
<dbReference type="InterPro" id="IPR044998">
    <property type="entry name" value="Timeless"/>
</dbReference>
<accession>A0A9P7V877</accession>
<reference evidence="12" key="1">
    <citation type="submission" date="2021-03" db="EMBL/GenBank/DDBJ databases">
        <authorList>
            <person name="Palmer J.M."/>
        </authorList>
    </citation>
    <scope>NUCLEOTIDE SEQUENCE</scope>
    <source>
        <strain evidence="12">ARV_011</strain>
    </source>
</reference>
<dbReference type="RefSeq" id="XP_043048408.1">
    <property type="nucleotide sequence ID" value="XM_043192113.1"/>
</dbReference>
<keyword evidence="13" id="KW-1185">Reference proteome</keyword>
<evidence type="ECO:0000256" key="7">
    <source>
        <dbReference type="ARBA" id="ARBA00023242"/>
    </source>
</evidence>
<dbReference type="Pfam" id="PF04821">
    <property type="entry name" value="TIMELESS"/>
    <property type="match status" value="1"/>
</dbReference>
<dbReference type="AlphaFoldDB" id="A0A9P7V877"/>
<evidence type="ECO:0000256" key="6">
    <source>
        <dbReference type="ARBA" id="ARBA00023204"/>
    </source>
</evidence>
<evidence type="ECO:0000259" key="11">
    <source>
        <dbReference type="Pfam" id="PF04821"/>
    </source>
</evidence>